<feature type="binding site" evidence="8">
    <location>
        <position position="218"/>
    </location>
    <ligand>
        <name>NAD(+)</name>
        <dbReference type="ChEBI" id="CHEBI:57540"/>
    </ligand>
</feature>
<comment type="catalytic activity">
    <reaction evidence="5">
        <text>L-alanine + NAD(+) + H2O = pyruvate + NH4(+) + NADH + H(+)</text>
        <dbReference type="Rhea" id="RHEA:18405"/>
        <dbReference type="ChEBI" id="CHEBI:15361"/>
        <dbReference type="ChEBI" id="CHEBI:15377"/>
        <dbReference type="ChEBI" id="CHEBI:15378"/>
        <dbReference type="ChEBI" id="CHEBI:28938"/>
        <dbReference type="ChEBI" id="CHEBI:57540"/>
        <dbReference type="ChEBI" id="CHEBI:57945"/>
        <dbReference type="ChEBI" id="CHEBI:57972"/>
        <dbReference type="EC" id="1.4.1.1"/>
    </reaction>
</comment>
<evidence type="ECO:0000256" key="2">
    <source>
        <dbReference type="ARBA" id="ARBA00005689"/>
    </source>
</evidence>
<feature type="binding site" evidence="8">
    <location>
        <begin position="265"/>
        <end position="268"/>
    </location>
    <ligand>
        <name>NAD(+)</name>
        <dbReference type="ChEBI" id="CHEBI:57540"/>
    </ligand>
</feature>
<feature type="domain" description="Alanine dehydrogenase/pyridine nucleotide transhydrogenase N-terminal" evidence="11">
    <location>
        <begin position="4"/>
        <end position="136"/>
    </location>
</feature>
<dbReference type="SUPFAM" id="SSF52283">
    <property type="entry name" value="Formate/glycerate dehydrogenase catalytic domain-like"/>
    <property type="match status" value="1"/>
</dbReference>
<dbReference type="EC" id="1.4.1.1" evidence="3 5"/>
<dbReference type="GO" id="GO:0005886">
    <property type="term" value="C:plasma membrane"/>
    <property type="evidence" value="ECO:0007669"/>
    <property type="project" value="TreeGrafter"/>
</dbReference>
<keyword evidence="13" id="KW-1185">Reference proteome</keyword>
<keyword evidence="5 8" id="KW-0520">NAD</keyword>
<dbReference type="OrthoDB" id="9804592at2"/>
<evidence type="ECO:0000256" key="9">
    <source>
        <dbReference type="PIRSR" id="PIRSR000183-4"/>
    </source>
</evidence>
<dbReference type="Pfam" id="PF01262">
    <property type="entry name" value="AlaDh_PNT_C"/>
    <property type="match status" value="1"/>
</dbReference>
<evidence type="ECO:0000313" key="12">
    <source>
        <dbReference type="EMBL" id="CDR30457.1"/>
    </source>
</evidence>
<evidence type="ECO:0000256" key="8">
    <source>
        <dbReference type="PIRSR" id="PIRSR000183-3"/>
    </source>
</evidence>
<dbReference type="PANTHER" id="PTHR42795:SF1">
    <property type="entry name" value="ALANINE DEHYDROGENASE"/>
    <property type="match status" value="1"/>
</dbReference>
<comment type="pathway">
    <text evidence="1">Amino-acid degradation; L-alanine degradation via dehydrogenase pathway; NH(3) and pyruvate from L-alanine: step 1/1.</text>
</comment>
<dbReference type="InterPro" id="IPR036291">
    <property type="entry name" value="NAD(P)-bd_dom_sf"/>
</dbReference>
<dbReference type="InParanoid" id="A0A061AHK2"/>
<accession>A0A061AHK2</accession>
<gene>
    <name evidence="12" type="primary">ald</name>
    <name evidence="12" type="ORF">Aocu_03840</name>
</gene>
<comment type="similarity">
    <text evidence="2 5">Belongs to the AlaDH/PNT family.</text>
</comment>
<dbReference type="Pfam" id="PF05222">
    <property type="entry name" value="AlaDh_PNT_N"/>
    <property type="match status" value="1"/>
</dbReference>
<dbReference type="HOGENOM" id="CLU_003376_3_0_14"/>
<dbReference type="InterPro" id="IPR007698">
    <property type="entry name" value="AlaDH/PNT_NAD(H)-bd"/>
</dbReference>
<keyword evidence="9" id="KW-0479">Metal-binding</keyword>
<dbReference type="SUPFAM" id="SSF51735">
    <property type="entry name" value="NAD(P)-binding Rossmann-fold domains"/>
    <property type="match status" value="1"/>
</dbReference>
<dbReference type="KEGG" id="aoc:Aocu_03840"/>
<feature type="binding site" evidence="9">
    <location>
        <position position="321"/>
    </location>
    <ligand>
        <name>Mg(2+)</name>
        <dbReference type="ChEBI" id="CHEBI:18420"/>
    </ligand>
</feature>
<dbReference type="GO" id="GO:0042853">
    <property type="term" value="P:L-alanine catabolic process"/>
    <property type="evidence" value="ECO:0007669"/>
    <property type="project" value="InterPro"/>
</dbReference>
<feature type="active site" description="Proton donor/acceptor" evidence="6">
    <location>
        <position position="268"/>
    </location>
</feature>
<keyword evidence="8" id="KW-0547">Nucleotide-binding</keyword>
<feature type="binding site" evidence="8">
    <location>
        <position position="197"/>
    </location>
    <ligand>
        <name>NAD(+)</name>
        <dbReference type="ChEBI" id="CHEBI:57540"/>
    </ligand>
</feature>
<evidence type="ECO:0000256" key="1">
    <source>
        <dbReference type="ARBA" id="ARBA00005206"/>
    </source>
</evidence>
<dbReference type="AlphaFoldDB" id="A0A061AHK2"/>
<evidence type="ECO:0000256" key="6">
    <source>
        <dbReference type="PIRSR" id="PIRSR000183-1"/>
    </source>
</evidence>
<evidence type="ECO:0000256" key="5">
    <source>
        <dbReference type="PIRNR" id="PIRNR000183"/>
    </source>
</evidence>
<dbReference type="FunCoup" id="A0A061AHK2">
    <property type="interactions" value="149"/>
</dbReference>
<feature type="domain" description="Alanine dehydrogenase/pyridine nucleotide transhydrogenase NAD(H)-binding" evidence="10">
    <location>
        <begin position="148"/>
        <end position="295"/>
    </location>
</feature>
<dbReference type="RefSeq" id="WP_045749005.1">
    <property type="nucleotide sequence ID" value="NZ_FUZK01000006.1"/>
</dbReference>
<protein>
    <recommendedName>
        <fullName evidence="3 5">Alanine dehydrogenase</fullName>
        <ecNumber evidence="3 5">1.4.1.1</ecNumber>
    </recommendedName>
</protein>
<dbReference type="SMART" id="SM01002">
    <property type="entry name" value="AlaDh_PNT_C"/>
    <property type="match status" value="1"/>
</dbReference>
<feature type="binding site" evidence="8">
    <location>
        <begin position="296"/>
        <end position="299"/>
    </location>
    <ligand>
        <name>NAD(+)</name>
        <dbReference type="ChEBI" id="CHEBI:57540"/>
    </ligand>
</feature>
<dbReference type="GO" id="GO:0046872">
    <property type="term" value="F:metal ion binding"/>
    <property type="evidence" value="ECO:0007669"/>
    <property type="project" value="UniProtKB-KW"/>
</dbReference>
<evidence type="ECO:0000313" key="13">
    <source>
        <dbReference type="Proteomes" id="UP000032434"/>
    </source>
</evidence>
<dbReference type="SMART" id="SM01003">
    <property type="entry name" value="AlaDh_PNT_N"/>
    <property type="match status" value="1"/>
</dbReference>
<evidence type="ECO:0000256" key="3">
    <source>
        <dbReference type="ARBA" id="ARBA00012897"/>
    </source>
</evidence>
<feature type="active site" description="Proton donor/acceptor" evidence="6">
    <location>
        <position position="96"/>
    </location>
</feature>
<feature type="binding site" evidence="8">
    <location>
        <position position="133"/>
    </location>
    <ligand>
        <name>NAD(+)</name>
        <dbReference type="ChEBI" id="CHEBI:57540"/>
    </ligand>
</feature>
<evidence type="ECO:0000256" key="7">
    <source>
        <dbReference type="PIRSR" id="PIRSR000183-2"/>
    </source>
</evidence>
<dbReference type="Proteomes" id="UP000032434">
    <property type="component" value="Chromosome 1"/>
</dbReference>
<dbReference type="NCBIfam" id="TIGR00518">
    <property type="entry name" value="alaDH"/>
    <property type="match status" value="1"/>
</dbReference>
<dbReference type="PIRSF" id="PIRSF000183">
    <property type="entry name" value="Alanine_dh"/>
    <property type="match status" value="1"/>
</dbReference>
<dbReference type="EMBL" id="LK028559">
    <property type="protein sequence ID" value="CDR30457.1"/>
    <property type="molecule type" value="Genomic_DNA"/>
</dbReference>
<evidence type="ECO:0000259" key="10">
    <source>
        <dbReference type="SMART" id="SM01002"/>
    </source>
</evidence>
<proteinExistence type="inferred from homology"/>
<dbReference type="InterPro" id="IPR007886">
    <property type="entry name" value="AlaDH/PNT_N"/>
</dbReference>
<feature type="binding site" evidence="8">
    <location>
        <begin position="237"/>
        <end position="238"/>
    </location>
    <ligand>
        <name>NAD(+)</name>
        <dbReference type="ChEBI" id="CHEBI:57540"/>
    </ligand>
</feature>
<dbReference type="PANTHER" id="PTHR42795">
    <property type="entry name" value="ALANINE DEHYDROGENASE"/>
    <property type="match status" value="1"/>
</dbReference>
<dbReference type="GO" id="GO:0000286">
    <property type="term" value="F:alanine dehydrogenase activity"/>
    <property type="evidence" value="ECO:0007669"/>
    <property type="project" value="UniProtKB-UniRule"/>
</dbReference>
<name>A0A061AHK2_9MOLU</name>
<feature type="binding site" evidence="7">
    <location>
        <position position="75"/>
    </location>
    <ligand>
        <name>substrate</name>
    </ligand>
</feature>
<organism evidence="12 13">
    <name type="scientific">Acholeplasma oculi</name>
    <dbReference type="NCBI Taxonomy" id="35623"/>
    <lineage>
        <taxon>Bacteria</taxon>
        <taxon>Bacillati</taxon>
        <taxon>Mycoplasmatota</taxon>
        <taxon>Mollicutes</taxon>
        <taxon>Acholeplasmatales</taxon>
        <taxon>Acholeplasmataceae</taxon>
        <taxon>Acholeplasma</taxon>
    </lineage>
</organism>
<feature type="binding site" evidence="7">
    <location>
        <position position="15"/>
    </location>
    <ligand>
        <name>substrate</name>
    </ligand>
</feature>
<dbReference type="GO" id="GO:0000166">
    <property type="term" value="F:nucleotide binding"/>
    <property type="evidence" value="ECO:0007669"/>
    <property type="project" value="UniProtKB-KW"/>
</dbReference>
<sequence length="368" mass="39908">MIIGVVREIKSSEDRVGLTPTAAKAYVKKGHQVLVEKGAGLTSGFKDLAYEKAGAKLVDDALTVWKQSEMIIKVKEPLDSEFRYFRKGLILYTYLHLAANEKLTKALVKKQVTAIAYETIKDETGLPCLRPMSEIAGKLSVLEGARFMYKNFGGNGLLISGVTGVPAANVLIIGAGVSGKAALSNAYGLGAHVTVMDIREEVLASLKEKYPLIETYISNEENLKKALSENDLIISSVLLPGARAPKLIKKAYYPLMKKGSVIVDIAIDQGGSTDVSKPTYHTNPTFVYKGITHYCVANMPGIVPRTSTIALNLATLPFGLEIANQGVIKALKSNQALKNGVNTFKGHVTLKELSDTFDMPYQMLENLL</sequence>
<dbReference type="CDD" id="cd05305">
    <property type="entry name" value="L-AlaDH"/>
    <property type="match status" value="1"/>
</dbReference>
<evidence type="ECO:0000259" key="11">
    <source>
        <dbReference type="SMART" id="SM01003"/>
    </source>
</evidence>
<keyword evidence="4 5" id="KW-0560">Oxidoreductase</keyword>
<comment type="cofactor">
    <cofactor evidence="9">
        <name>Mg(2+)</name>
        <dbReference type="ChEBI" id="CHEBI:18420"/>
    </cofactor>
    <text evidence="9">Binds 1 Mg(2+) ion per subunit.</text>
</comment>
<dbReference type="InterPro" id="IPR008141">
    <property type="entry name" value="Ala_DH"/>
</dbReference>
<dbReference type="PATRIC" id="fig|35623.3.peg.384"/>
<dbReference type="STRING" id="35623.Aocu_03840"/>
<evidence type="ECO:0000256" key="4">
    <source>
        <dbReference type="ARBA" id="ARBA00023002"/>
    </source>
</evidence>
<dbReference type="Gene3D" id="3.40.50.720">
    <property type="entry name" value="NAD(P)-binding Rossmann-like Domain"/>
    <property type="match status" value="2"/>
</dbReference>
<keyword evidence="9" id="KW-0460">Magnesium</keyword>
<reference evidence="13" key="1">
    <citation type="submission" date="2014-05" db="EMBL/GenBank/DDBJ databases">
        <authorList>
            <person name="Kube M."/>
        </authorList>
    </citation>
    <scope>NUCLEOTIDE SEQUENCE [LARGE SCALE GENOMIC DNA]</scope>
</reference>